<sequence length="37" mass="4253">MKIYTLTDCFPVELHAKLSLEYKINSTATCNAVYQSR</sequence>
<accession>A0AAD4FSS0</accession>
<name>A0AAD4FSS0_9GAMM</name>
<evidence type="ECO:0000313" key="1">
    <source>
        <dbReference type="EMBL" id="KAF7773844.1"/>
    </source>
</evidence>
<comment type="caution">
    <text evidence="1">The sequence shown here is derived from an EMBL/GenBank/DDBJ whole genome shotgun (WGS) entry which is preliminary data.</text>
</comment>
<reference evidence="1" key="2">
    <citation type="submission" date="2015-03" db="EMBL/GenBank/DDBJ databases">
        <title>Genome sequence of Pseudoalteromonas citrea.</title>
        <authorList>
            <person name="Xie B.-B."/>
            <person name="Rong J.-C."/>
            <person name="Qin Q.-L."/>
            <person name="Zhang Y.-Z."/>
        </authorList>
    </citation>
    <scope>NUCLEOTIDE SEQUENCE</scope>
    <source>
        <strain evidence="1">DSM 8771</strain>
    </source>
</reference>
<dbReference type="EMBL" id="AHBZ03000014">
    <property type="protein sequence ID" value="KAF7773844.1"/>
    <property type="molecule type" value="Genomic_DNA"/>
</dbReference>
<proteinExistence type="predicted"/>
<protein>
    <submittedName>
        <fullName evidence="1">Uncharacterized protein</fullName>
    </submittedName>
</protein>
<dbReference type="AlphaFoldDB" id="A0AAD4FSS0"/>
<dbReference type="Proteomes" id="UP000016487">
    <property type="component" value="Unassembled WGS sequence"/>
</dbReference>
<reference evidence="1" key="1">
    <citation type="journal article" date="2012" name="J. Bacteriol.">
        <title>Genome sequences of type strains of seven species of the marine bacterium Pseudoalteromonas.</title>
        <authorList>
            <person name="Xie B.B."/>
            <person name="Shu Y.L."/>
            <person name="Qin Q.L."/>
            <person name="Rong J.C."/>
            <person name="Zhang X.Y."/>
            <person name="Chen X.L."/>
            <person name="Shi M."/>
            <person name="He H.L."/>
            <person name="Zhou B.C."/>
            <person name="Zhang Y.Z."/>
        </authorList>
    </citation>
    <scope>NUCLEOTIDE SEQUENCE</scope>
    <source>
        <strain evidence="1">DSM 8771</strain>
    </source>
</reference>
<evidence type="ECO:0000313" key="2">
    <source>
        <dbReference type="Proteomes" id="UP000016487"/>
    </source>
</evidence>
<gene>
    <name evidence="1" type="ORF">PCIT_a0178</name>
</gene>
<organism evidence="1 2">
    <name type="scientific">Pseudoalteromonas citrea</name>
    <dbReference type="NCBI Taxonomy" id="43655"/>
    <lineage>
        <taxon>Bacteria</taxon>
        <taxon>Pseudomonadati</taxon>
        <taxon>Pseudomonadota</taxon>
        <taxon>Gammaproteobacteria</taxon>
        <taxon>Alteromonadales</taxon>
        <taxon>Pseudoalteromonadaceae</taxon>
        <taxon>Pseudoalteromonas</taxon>
    </lineage>
</organism>